<dbReference type="OrthoDB" id="1931230at2759"/>
<evidence type="ECO:0000313" key="3">
    <source>
        <dbReference type="Proteomes" id="UP000827889"/>
    </source>
</evidence>
<keyword evidence="1" id="KW-0812">Transmembrane</keyword>
<reference evidence="4" key="1">
    <citation type="submission" date="2025-08" db="UniProtKB">
        <authorList>
            <consortium name="RefSeq"/>
        </authorList>
    </citation>
    <scope>IDENTIFICATION</scope>
    <source>
        <tissue evidence="4">Leaf</tissue>
    </source>
</reference>
<gene>
    <name evidence="4" type="primary">LOC115750615</name>
</gene>
<evidence type="ECO:0000256" key="1">
    <source>
        <dbReference type="SAM" id="Phobius"/>
    </source>
</evidence>
<keyword evidence="1" id="KW-1133">Transmembrane helix</keyword>
<dbReference type="PROSITE" id="PS51272">
    <property type="entry name" value="SLH"/>
    <property type="match status" value="1"/>
</dbReference>
<dbReference type="PANTHER" id="PTHR33740:SF1">
    <property type="entry name" value="SLH DOMAIN PROTEIN"/>
    <property type="match status" value="1"/>
</dbReference>
<dbReference type="GeneID" id="115750615"/>
<dbReference type="InterPro" id="IPR001119">
    <property type="entry name" value="SLH_dom"/>
</dbReference>
<evidence type="ECO:0000259" key="2">
    <source>
        <dbReference type="PROSITE" id="PS51272"/>
    </source>
</evidence>
<dbReference type="RefSeq" id="XP_030543962.1">
    <property type="nucleotide sequence ID" value="XM_030688102.2"/>
</dbReference>
<dbReference type="AlphaFoldDB" id="A0A8B8QCS2"/>
<feature type="domain" description="SLH" evidence="2">
    <location>
        <begin position="256"/>
        <end position="332"/>
    </location>
</feature>
<keyword evidence="1" id="KW-0472">Membrane</keyword>
<evidence type="ECO:0000313" key="4">
    <source>
        <dbReference type="RefSeq" id="XP_030543962.1"/>
    </source>
</evidence>
<organism evidence="3 4">
    <name type="scientific">Rhodamnia argentea</name>
    <dbReference type="NCBI Taxonomy" id="178133"/>
    <lineage>
        <taxon>Eukaryota</taxon>
        <taxon>Viridiplantae</taxon>
        <taxon>Streptophyta</taxon>
        <taxon>Embryophyta</taxon>
        <taxon>Tracheophyta</taxon>
        <taxon>Spermatophyta</taxon>
        <taxon>Magnoliopsida</taxon>
        <taxon>eudicotyledons</taxon>
        <taxon>Gunneridae</taxon>
        <taxon>Pentapetalae</taxon>
        <taxon>rosids</taxon>
        <taxon>malvids</taxon>
        <taxon>Myrtales</taxon>
        <taxon>Myrtaceae</taxon>
        <taxon>Myrtoideae</taxon>
        <taxon>Myrteae</taxon>
        <taxon>Australasian group</taxon>
        <taxon>Rhodamnia</taxon>
    </lineage>
</organism>
<accession>A0A8B8QCS2</accession>
<name>A0A8B8QCS2_9MYRT</name>
<sequence length="578" mass="65903">MTFSATLVTPSDHLFSFSDARSLSLCRRFPIFVRLGNLRCSRHRPLRLSASLAERRSLDLSWADSDCASSDSDFNGWAAVESQPQRKRKGVPTYAIGAVGTSLTVLVAVIAHYSLSRNGYSFHFFDRLRSWRSLSNQTETEAYLSEELDAGLSDGKSFLSQNSPAGLSDSVSNNVVSDSSASRNKQERVIVPVAVDPTQQEAVMVLERLKIMEEDIKANELCTRREYARWLVRLSSSLERNPKHRIFPSLSLSGSKVAAFDDVSVEDPDFGAIQALAEAGIISSKLSGENSSSFFSDRHGMLFFPERFISRQDLINWRVQLEYDFVPGLEEEISKKKVGFMDTREISANISAEFFMDLLAGDRSIMRKVFGQSRRFQPNKPSTKAQAAIALTSGRMTSAIQTELARLETENFSRVVEMEEIRFELIERGDIKRLWDERLKEEETRGLEVEKDYLVVIDDLEQEKIIQETTFQEHTKEKAALDCQKQLICHLREEVDEMSDRLASERAIYVREQFEMQDTISDLETKHERMLDTKSILGAEIEALRILRSWVEDEARKSQARAKVLEELGRRWRWDGQA</sequence>
<dbReference type="PANTHER" id="PTHR33740">
    <property type="entry name" value="GPI-ANCHORED ADHESIN-LIKE PROTEIN"/>
    <property type="match status" value="1"/>
</dbReference>
<proteinExistence type="predicted"/>
<dbReference type="Proteomes" id="UP000827889">
    <property type="component" value="Chromosome 5"/>
</dbReference>
<dbReference type="KEGG" id="rarg:115750615"/>
<keyword evidence="3" id="KW-1185">Reference proteome</keyword>
<protein>
    <submittedName>
        <fullName evidence="4">Uncharacterized protein LOC115750615 isoform X1</fullName>
    </submittedName>
</protein>
<feature type="transmembrane region" description="Helical" evidence="1">
    <location>
        <begin position="94"/>
        <end position="115"/>
    </location>
</feature>